<gene>
    <name evidence="1" type="ORF">RBSH_01384</name>
</gene>
<dbReference type="Proteomes" id="UP000007993">
    <property type="component" value="Unassembled WGS sequence"/>
</dbReference>
<protein>
    <submittedName>
        <fullName evidence="1">Uncharacterized protein</fullName>
    </submittedName>
</protein>
<sequence length="40" mass="4606">MYVSEWNLLFITSAMNAQQIQLEFETPIELGDFNQRSSPG</sequence>
<dbReference type="EMBL" id="AMCW01000032">
    <property type="protein sequence ID" value="EKK03325.1"/>
    <property type="molecule type" value="Genomic_DNA"/>
</dbReference>
<name>K5CH45_RHOBT</name>
<organism evidence="1 2">
    <name type="scientific">Rhodopirellula baltica SH28</name>
    <dbReference type="NCBI Taxonomy" id="993517"/>
    <lineage>
        <taxon>Bacteria</taxon>
        <taxon>Pseudomonadati</taxon>
        <taxon>Planctomycetota</taxon>
        <taxon>Planctomycetia</taxon>
        <taxon>Pirellulales</taxon>
        <taxon>Pirellulaceae</taxon>
        <taxon>Rhodopirellula</taxon>
    </lineage>
</organism>
<evidence type="ECO:0000313" key="2">
    <source>
        <dbReference type="Proteomes" id="UP000007993"/>
    </source>
</evidence>
<dbReference type="AlphaFoldDB" id="K5CH45"/>
<reference evidence="1 2" key="1">
    <citation type="journal article" date="2013" name="Mar. Genomics">
        <title>Expression of sulfatases in Rhodopirellula baltica and the diversity of sulfatases in the genus Rhodopirellula.</title>
        <authorList>
            <person name="Wegner C.E."/>
            <person name="Richter-Heitmann T."/>
            <person name="Klindworth A."/>
            <person name="Klockow C."/>
            <person name="Richter M."/>
            <person name="Achstetter T."/>
            <person name="Glockner F.O."/>
            <person name="Harder J."/>
        </authorList>
    </citation>
    <scope>NUCLEOTIDE SEQUENCE [LARGE SCALE GENOMIC DNA]</scope>
    <source>
        <strain evidence="1 2">SH28</strain>
    </source>
</reference>
<evidence type="ECO:0000313" key="1">
    <source>
        <dbReference type="EMBL" id="EKK03325.1"/>
    </source>
</evidence>
<dbReference type="PATRIC" id="fig|993517.3.peg.1509"/>
<comment type="caution">
    <text evidence="1">The sequence shown here is derived from an EMBL/GenBank/DDBJ whole genome shotgun (WGS) entry which is preliminary data.</text>
</comment>
<accession>K5CH45</accession>
<proteinExistence type="predicted"/>